<dbReference type="Gene3D" id="3.40.50.1820">
    <property type="entry name" value="alpha/beta hydrolase"/>
    <property type="match status" value="1"/>
</dbReference>
<evidence type="ECO:0008006" key="4">
    <source>
        <dbReference type="Google" id="ProtNLM"/>
    </source>
</evidence>
<evidence type="ECO:0000313" key="3">
    <source>
        <dbReference type="Proteomes" id="UP000199024"/>
    </source>
</evidence>
<dbReference type="InterPro" id="IPR029058">
    <property type="entry name" value="AB_hydrolase_fold"/>
</dbReference>
<name>A0A1I6MYY8_9BACT</name>
<accession>A0A1I6MYY8</accession>
<dbReference type="EMBL" id="FOZL01000002">
    <property type="protein sequence ID" value="SFS20778.1"/>
    <property type="molecule type" value="Genomic_DNA"/>
</dbReference>
<dbReference type="SUPFAM" id="SSF53474">
    <property type="entry name" value="alpha/beta-Hydrolases"/>
    <property type="match status" value="1"/>
</dbReference>
<organism evidence="2 3">
    <name type="scientific">Granulicella pectinivorans</name>
    <dbReference type="NCBI Taxonomy" id="474950"/>
    <lineage>
        <taxon>Bacteria</taxon>
        <taxon>Pseudomonadati</taxon>
        <taxon>Acidobacteriota</taxon>
        <taxon>Terriglobia</taxon>
        <taxon>Terriglobales</taxon>
        <taxon>Acidobacteriaceae</taxon>
        <taxon>Granulicella</taxon>
    </lineage>
</organism>
<sequence length="420" mass="46093">MPILRRKPRLNRPSPLSRLTGTIATTRQRSLDRIRASQAAIRRNRLAFYTLLIAGVTILCLTAWPFTKAHLQAMTVLQLVSGQPVSKPLSAIVAEPVVTEELTVPTPEGPIRARLYVPVKHPNAPALVVLHGVHHLGMDEPRLMSFATAMASCGLRVLTPELPNIKDYRVDSTSIRVIGDTTRWFAQRTGGPVGVMGLSFSGGLSLLAAANPDFHSAFKFVFAVGSQGSMARVFSFYSTNTDLRPDGTTERLTAHEYGPLVLEYDYLEDFVSPRDLAPIRAVLKAHLYEDKPAEVAALKNLTPAQTLIALHLMDATSPETRANLARARAHHTAEMEGLSPGPRLRTLTTPVYLLHGAADNIIPSAETLWMASELEHQHLQAALVSPVLSHLDFGETKPSAMDTWRLIHFFALVMHAAEQK</sequence>
<feature type="transmembrane region" description="Helical" evidence="1">
    <location>
        <begin position="46"/>
        <end position="66"/>
    </location>
</feature>
<evidence type="ECO:0000256" key="1">
    <source>
        <dbReference type="SAM" id="Phobius"/>
    </source>
</evidence>
<dbReference type="Proteomes" id="UP000199024">
    <property type="component" value="Unassembled WGS sequence"/>
</dbReference>
<keyword evidence="1" id="KW-0472">Membrane</keyword>
<dbReference type="RefSeq" id="WP_089842657.1">
    <property type="nucleotide sequence ID" value="NZ_FOZL01000002.1"/>
</dbReference>
<dbReference type="STRING" id="474950.SAMN05421771_3821"/>
<dbReference type="OrthoDB" id="111567at2"/>
<reference evidence="2 3" key="1">
    <citation type="submission" date="2016-10" db="EMBL/GenBank/DDBJ databases">
        <authorList>
            <person name="de Groot N.N."/>
        </authorList>
    </citation>
    <scope>NUCLEOTIDE SEQUENCE [LARGE SCALE GENOMIC DNA]</scope>
    <source>
        <strain evidence="2 3">DSM 21001</strain>
    </source>
</reference>
<protein>
    <recommendedName>
        <fullName evidence="4">Dienelactone hydrolase</fullName>
    </recommendedName>
</protein>
<gene>
    <name evidence="2" type="ORF">SAMN05421771_3821</name>
</gene>
<keyword evidence="1" id="KW-1133">Transmembrane helix</keyword>
<proteinExistence type="predicted"/>
<dbReference type="AlphaFoldDB" id="A0A1I6MYY8"/>
<keyword evidence="3" id="KW-1185">Reference proteome</keyword>
<keyword evidence="1" id="KW-0812">Transmembrane</keyword>
<evidence type="ECO:0000313" key="2">
    <source>
        <dbReference type="EMBL" id="SFS20778.1"/>
    </source>
</evidence>